<dbReference type="Proteomes" id="UP000770717">
    <property type="component" value="Unassembled WGS sequence"/>
</dbReference>
<protein>
    <submittedName>
        <fullName evidence="2">Uncharacterized protein</fullName>
    </submittedName>
</protein>
<proteinExistence type="predicted"/>
<name>A0A8J6JV79_ELECQ</name>
<feature type="compositionally biased region" description="Pro residues" evidence="1">
    <location>
        <begin position="68"/>
        <end position="78"/>
    </location>
</feature>
<organism evidence="2 3">
    <name type="scientific">Eleutherodactylus coqui</name>
    <name type="common">Puerto Rican coqui</name>
    <dbReference type="NCBI Taxonomy" id="57060"/>
    <lineage>
        <taxon>Eukaryota</taxon>
        <taxon>Metazoa</taxon>
        <taxon>Chordata</taxon>
        <taxon>Craniata</taxon>
        <taxon>Vertebrata</taxon>
        <taxon>Euteleostomi</taxon>
        <taxon>Amphibia</taxon>
        <taxon>Batrachia</taxon>
        <taxon>Anura</taxon>
        <taxon>Neobatrachia</taxon>
        <taxon>Hyloidea</taxon>
        <taxon>Eleutherodactylidae</taxon>
        <taxon>Eleutherodactylinae</taxon>
        <taxon>Eleutherodactylus</taxon>
        <taxon>Eleutherodactylus</taxon>
    </lineage>
</organism>
<keyword evidence="3" id="KW-1185">Reference proteome</keyword>
<gene>
    <name evidence="2" type="ORF">GDO78_017583</name>
</gene>
<accession>A0A8J6JV79</accession>
<reference evidence="2" key="1">
    <citation type="thesis" date="2020" institute="ProQuest LLC" country="789 East Eisenhower Parkway, Ann Arbor, MI, USA">
        <title>Comparative Genomics and Chromosome Evolution.</title>
        <authorList>
            <person name="Mudd A.B."/>
        </authorList>
    </citation>
    <scope>NUCLEOTIDE SEQUENCE</scope>
    <source>
        <strain evidence="2">HN-11 Male</strain>
        <tissue evidence="2">Kidney and liver</tissue>
    </source>
</reference>
<evidence type="ECO:0000256" key="1">
    <source>
        <dbReference type="SAM" id="MobiDB-lite"/>
    </source>
</evidence>
<evidence type="ECO:0000313" key="2">
    <source>
        <dbReference type="EMBL" id="KAG9470512.1"/>
    </source>
</evidence>
<feature type="region of interest" description="Disordered" evidence="1">
    <location>
        <begin position="25"/>
        <end position="78"/>
    </location>
</feature>
<dbReference type="EMBL" id="WNTK01000270">
    <property type="protein sequence ID" value="KAG9470512.1"/>
    <property type="molecule type" value="Genomic_DNA"/>
</dbReference>
<sequence>MKNRELDLLAPAAALDSSRTFPVLEEPPATKDVGISDVENCNLNSEPPQKETPQDNEDQIADGSAVTFPPPENIPMLP</sequence>
<dbReference type="AlphaFoldDB" id="A0A8J6JV79"/>
<comment type="caution">
    <text evidence="2">The sequence shown here is derived from an EMBL/GenBank/DDBJ whole genome shotgun (WGS) entry which is preliminary data.</text>
</comment>
<evidence type="ECO:0000313" key="3">
    <source>
        <dbReference type="Proteomes" id="UP000770717"/>
    </source>
</evidence>